<dbReference type="InterPro" id="IPR006638">
    <property type="entry name" value="Elp3/MiaA/NifB-like_rSAM"/>
</dbReference>
<dbReference type="SFLD" id="SFLDG01082">
    <property type="entry name" value="B12-binding_domain_containing"/>
    <property type="match status" value="1"/>
</dbReference>
<dbReference type="Pfam" id="PF10105">
    <property type="entry name" value="DUF2344"/>
    <property type="match status" value="1"/>
</dbReference>
<dbReference type="Pfam" id="PF19864">
    <property type="entry name" value="Radical_SAM_N2"/>
    <property type="match status" value="1"/>
</dbReference>
<evidence type="ECO:0000259" key="1">
    <source>
        <dbReference type="PROSITE" id="PS51918"/>
    </source>
</evidence>
<gene>
    <name evidence="2" type="ORF">OD816_000373</name>
</gene>
<organism evidence="2 3">
    <name type="scientific">Candidatus Thermodesulfobacterium syntrophicum</name>
    <dbReference type="NCBI Taxonomy" id="3060442"/>
    <lineage>
        <taxon>Bacteria</taxon>
        <taxon>Pseudomonadati</taxon>
        <taxon>Thermodesulfobacteriota</taxon>
        <taxon>Thermodesulfobacteria</taxon>
        <taxon>Thermodesulfobacteriales</taxon>
        <taxon>Thermodesulfobacteriaceae</taxon>
        <taxon>Thermodesulfobacterium</taxon>
    </lineage>
</organism>
<proteinExistence type="predicted"/>
<dbReference type="GO" id="GO:0003824">
    <property type="term" value="F:catalytic activity"/>
    <property type="evidence" value="ECO:0007669"/>
    <property type="project" value="InterPro"/>
</dbReference>
<dbReference type="SUPFAM" id="SSF102114">
    <property type="entry name" value="Radical SAM enzymes"/>
    <property type="match status" value="1"/>
</dbReference>
<dbReference type="PANTHER" id="PTHR42731">
    <property type="entry name" value="SLL1084 PROTEIN"/>
    <property type="match status" value="1"/>
</dbReference>
<dbReference type="AlphaFoldDB" id="A0AAE3TFK9"/>
<dbReference type="InterPro" id="IPR018768">
    <property type="entry name" value="DUF2344"/>
</dbReference>
<evidence type="ECO:0000313" key="2">
    <source>
        <dbReference type="EMBL" id="MDF2953128.1"/>
    </source>
</evidence>
<dbReference type="EMBL" id="JAPHEG010000001">
    <property type="protein sequence ID" value="MDF2953128.1"/>
    <property type="molecule type" value="Genomic_DNA"/>
</dbReference>
<dbReference type="SMART" id="SM00729">
    <property type="entry name" value="Elp3"/>
    <property type="match status" value="1"/>
</dbReference>
<sequence>MMQDYPEEILISVKKPSRYLGKEPFFPYKNWEVAKLKVCLGYPDLYEVGRSHLGINILAGIINEKPDYLCDLIYAVAPDMERELKKRKIPLLSYNYRKPLKEFDVVGLSYAYELLVTGLFQILELSYIPFKAEERKISDPVILGGGPCCGNPEPVSNLFDAIVIGDAEEAILEVLKIIENWKKEKIKREILWNMLKDVEGVYVPVLKNKPKRRIFLFGKSFSFLNSIPLIPLSHDRVSLEISRGCTRSCRFCEAGIYYRPVREKSPEELVEEAKKAFSLTGYREASLMSLSAGDYTSLEKLIARLEKEFYSLPQKEYVFSLPSLRVGSLTPKILDFLKKGRTSTITLAIEAASERLRRVINKKIEIEDLFKDLELALKFGFRKIKLYFMIGLPTEKKEDLEEIVKFYKELRKAFKKLHISISASIFVPKPHTPFQWERQITIEEAFEKINYLKKKLGKIFKYHQPEQSFLEGVIARSGRELFPYLKEVFKKGARLDSWKEYFDFSLWKATSCELGLDLKQYLRERNIEERLPWEHINLGIKKEFLLEERKKAYQEIYTEDCRWDICVKCGVCRGKIKNYLSKKEIDKEENQDKNFLTFIIKKSSENYWYVIYYDKLGPSKFLSQLEILRLIELILRRKKIFLSYTQGFNPRPKFVCDEALSVGIEVEGEFLGIALKEKIPEEKIRGLKIYEGLIFKDVKFYEKGKPSPPERRAVYLLYPFKENPFQINSTENFEVSFTGSFYTVIPLKKGVSVVKFFKENFKIDNPLKYYRIIKVYKK</sequence>
<dbReference type="GO" id="GO:0051536">
    <property type="term" value="F:iron-sulfur cluster binding"/>
    <property type="evidence" value="ECO:0007669"/>
    <property type="project" value="InterPro"/>
</dbReference>
<dbReference type="PANTHER" id="PTHR42731:SF1">
    <property type="entry name" value="RADICAL SAM DOMAIN PROTEIN"/>
    <property type="match status" value="1"/>
</dbReference>
<dbReference type="InterPro" id="IPR023404">
    <property type="entry name" value="rSAM_horseshoe"/>
</dbReference>
<comment type="caution">
    <text evidence="2">The sequence shown here is derived from an EMBL/GenBank/DDBJ whole genome shotgun (WGS) entry which is preliminary data.</text>
</comment>
<protein>
    <submittedName>
        <fullName evidence="2">Radical SAM superfamily enzyme YgiQ</fullName>
    </submittedName>
</protein>
<dbReference type="Gene3D" id="3.80.30.20">
    <property type="entry name" value="tm_1862 like domain"/>
    <property type="match status" value="1"/>
</dbReference>
<dbReference type="Pfam" id="PF04055">
    <property type="entry name" value="Radical_SAM"/>
    <property type="match status" value="1"/>
</dbReference>
<dbReference type="Proteomes" id="UP001144110">
    <property type="component" value="Unassembled WGS sequence"/>
</dbReference>
<dbReference type="SFLD" id="SFLDS00029">
    <property type="entry name" value="Radical_SAM"/>
    <property type="match status" value="1"/>
</dbReference>
<dbReference type="Gene3D" id="3.40.50.280">
    <property type="entry name" value="Cobalamin-binding domain"/>
    <property type="match status" value="1"/>
</dbReference>
<feature type="domain" description="Radical SAM core" evidence="1">
    <location>
        <begin position="231"/>
        <end position="466"/>
    </location>
</feature>
<dbReference type="PROSITE" id="PS51918">
    <property type="entry name" value="RADICAL_SAM"/>
    <property type="match status" value="1"/>
</dbReference>
<dbReference type="InterPro" id="IPR007197">
    <property type="entry name" value="rSAM"/>
</dbReference>
<dbReference type="CDD" id="cd01335">
    <property type="entry name" value="Radical_SAM"/>
    <property type="match status" value="1"/>
</dbReference>
<dbReference type="InterPro" id="IPR045784">
    <property type="entry name" value="Radical_SAM_N2"/>
</dbReference>
<name>A0AAE3TFK9_9BACT</name>
<evidence type="ECO:0000313" key="3">
    <source>
        <dbReference type="Proteomes" id="UP001144110"/>
    </source>
</evidence>
<dbReference type="InterPro" id="IPR058240">
    <property type="entry name" value="rSAM_sf"/>
</dbReference>
<accession>A0AAE3TFK9</accession>
<reference evidence="2" key="1">
    <citation type="submission" date="2022-11" db="EMBL/GenBank/DDBJ databases">
        <title>Candidatus Alkanophaga archaea from heated hydrothermal vent sediment oxidize petroleum alkanes.</title>
        <authorList>
            <person name="Zehnle H."/>
            <person name="Laso-Perez R."/>
            <person name="Lipp J."/>
            <person name="Teske A."/>
            <person name="Wegener G."/>
        </authorList>
    </citation>
    <scope>NUCLEOTIDE SEQUENCE</scope>
    <source>
        <strain evidence="2">MCA70</strain>
    </source>
</reference>
<dbReference type="NCBIfam" id="TIGR03936">
    <property type="entry name" value="sam_1_link_chp"/>
    <property type="match status" value="1"/>
</dbReference>